<dbReference type="SUPFAM" id="SSF82771">
    <property type="entry name" value="GIY-YIG endonuclease"/>
    <property type="match status" value="1"/>
</dbReference>
<dbReference type="Pfam" id="PF01541">
    <property type="entry name" value="GIY-YIG"/>
    <property type="match status" value="1"/>
</dbReference>
<dbReference type="Proteomes" id="UP000053841">
    <property type="component" value="Unassembled WGS sequence"/>
</dbReference>
<accession>W6XW50</accession>
<dbReference type="RefSeq" id="XP_007718685.1">
    <property type="nucleotide sequence ID" value="XM_007720495.1"/>
</dbReference>
<dbReference type="PROSITE" id="PS50164">
    <property type="entry name" value="GIY_YIG"/>
    <property type="match status" value="1"/>
</dbReference>
<dbReference type="InterPro" id="IPR035901">
    <property type="entry name" value="GIY-YIG_endonuc_sf"/>
</dbReference>
<proteinExistence type="predicted"/>
<protein>
    <recommendedName>
        <fullName evidence="1">GIY-YIG domain-containing protein</fullName>
    </recommendedName>
</protein>
<dbReference type="Gene3D" id="3.40.1440.10">
    <property type="entry name" value="GIY-YIG endonuclease"/>
    <property type="match status" value="1"/>
</dbReference>
<evidence type="ECO:0000313" key="2">
    <source>
        <dbReference type="EMBL" id="EUC27009.1"/>
    </source>
</evidence>
<feature type="domain" description="GIY-YIG" evidence="1">
    <location>
        <begin position="56"/>
        <end position="117"/>
    </location>
</feature>
<dbReference type="HOGENOM" id="CLU_2090440_0_0_1"/>
<feature type="non-terminal residue" evidence="2">
    <location>
        <position position="1"/>
    </location>
</feature>
<name>W6XW50_COCC2</name>
<sequence length="117" mass="13154">TSEEINKVLANQGVSITQKELDVLLNIKGVTFDLPFDSQTLPALFGLVGNPKSRRPKAGIYIFTHLATGRKYVGSSNSLSRRLEQYFNPNPLFYKEYGLLLPLIKKEGFSAFNLEIF</sequence>
<reference evidence="2 3" key="1">
    <citation type="journal article" date="2013" name="PLoS Genet.">
        <title>Comparative genome structure, secondary metabolite, and effector coding capacity across Cochliobolus pathogens.</title>
        <authorList>
            <person name="Condon B.J."/>
            <person name="Leng Y."/>
            <person name="Wu D."/>
            <person name="Bushley K.E."/>
            <person name="Ohm R.A."/>
            <person name="Otillar R."/>
            <person name="Martin J."/>
            <person name="Schackwitz W."/>
            <person name="Grimwood J."/>
            <person name="MohdZainudin N."/>
            <person name="Xue C."/>
            <person name="Wang R."/>
            <person name="Manning V.A."/>
            <person name="Dhillon B."/>
            <person name="Tu Z.J."/>
            <person name="Steffenson B.J."/>
            <person name="Salamov A."/>
            <person name="Sun H."/>
            <person name="Lowry S."/>
            <person name="LaButti K."/>
            <person name="Han J."/>
            <person name="Copeland A."/>
            <person name="Lindquist E."/>
            <person name="Barry K."/>
            <person name="Schmutz J."/>
            <person name="Baker S.E."/>
            <person name="Ciuffetti L.M."/>
            <person name="Grigoriev I.V."/>
            <person name="Zhong S."/>
            <person name="Turgeon B.G."/>
        </authorList>
    </citation>
    <scope>NUCLEOTIDE SEQUENCE [LARGE SCALE GENOMIC DNA]</scope>
    <source>
        <strain evidence="2 3">26-R-13</strain>
    </source>
</reference>
<gene>
    <name evidence="2" type="ORF">COCCADRAFT_60777</name>
</gene>
<dbReference type="OrthoDB" id="5424022at2759"/>
<dbReference type="GeneID" id="19150299"/>
<dbReference type="eggNOG" id="ENOG502R8Z0">
    <property type="taxonomic scope" value="Eukaryota"/>
</dbReference>
<dbReference type="EMBL" id="KI965032">
    <property type="protein sequence ID" value="EUC27009.1"/>
    <property type="molecule type" value="Genomic_DNA"/>
</dbReference>
<dbReference type="AlphaFoldDB" id="W6XW50"/>
<dbReference type="InterPro" id="IPR000305">
    <property type="entry name" value="GIY-YIG_endonuc"/>
</dbReference>
<feature type="non-terminal residue" evidence="2">
    <location>
        <position position="117"/>
    </location>
</feature>
<keyword evidence="3" id="KW-1185">Reference proteome</keyword>
<evidence type="ECO:0000313" key="3">
    <source>
        <dbReference type="Proteomes" id="UP000053841"/>
    </source>
</evidence>
<evidence type="ECO:0000259" key="1">
    <source>
        <dbReference type="PROSITE" id="PS50164"/>
    </source>
</evidence>
<organism evidence="2 3">
    <name type="scientific">Cochliobolus carbonum (strain 26-R-13)</name>
    <name type="common">Maize leaf spot fungus</name>
    <name type="synonym">Bipolaris zeicola</name>
    <dbReference type="NCBI Taxonomy" id="930089"/>
    <lineage>
        <taxon>Eukaryota</taxon>
        <taxon>Fungi</taxon>
        <taxon>Dikarya</taxon>
        <taxon>Ascomycota</taxon>
        <taxon>Pezizomycotina</taxon>
        <taxon>Dothideomycetes</taxon>
        <taxon>Pleosporomycetidae</taxon>
        <taxon>Pleosporales</taxon>
        <taxon>Pleosporineae</taxon>
        <taxon>Pleosporaceae</taxon>
        <taxon>Bipolaris</taxon>
    </lineage>
</organism>
<dbReference type="KEGG" id="bze:COCCADRAFT_60777"/>